<keyword evidence="5" id="KW-0472">Membrane</keyword>
<dbReference type="PANTHER" id="PTHR30413:SF8">
    <property type="entry name" value="TRANSPORT PERMEASE PROTEIN"/>
    <property type="match status" value="1"/>
</dbReference>
<name>A0A517QVU5_9PLAN</name>
<keyword evidence="8" id="KW-1185">Reference proteome</keyword>
<dbReference type="OrthoDB" id="9786910at2"/>
<feature type="transmembrane region" description="Helical" evidence="5">
    <location>
        <begin position="71"/>
        <end position="93"/>
    </location>
</feature>
<keyword evidence="5" id="KW-0812">Transmembrane</keyword>
<accession>A0A517QVU5</accession>
<keyword evidence="5" id="KW-1133">Transmembrane helix</keyword>
<evidence type="ECO:0000256" key="2">
    <source>
        <dbReference type="ARBA" id="ARBA00007783"/>
    </source>
</evidence>
<evidence type="ECO:0000256" key="4">
    <source>
        <dbReference type="ARBA" id="ARBA00022519"/>
    </source>
</evidence>
<sequence>MTDSTQFAEPPTEAPVAADVSGKEADANVVETVIAPRRAWQLIDVAELWRYRDLFLLLAWRDVSVRYKQTFLGIAWAMLRPALLMIVFTVFVAPAIGADSATTGYPAFVYCGMLLWTMFSTALSSASESVVGAERLITKVYFPRLLIPFAAAAPAVVDFAVGSLLMVGLLIAYGIVPSVTILLSPLPILAAALLAMSIGCLLAALNVVYRDVRYAIPFLIQAGLFATPAIYLPAITAPTEASTEIATPAERPQPLKSTSGLRYWATTLNPMNGFVDFFRATLTGSPLPWQSFGIGCATIAVIVPVSAIIFRRFESSFADLI</sequence>
<feature type="transmembrane region" description="Helical" evidence="5">
    <location>
        <begin position="145"/>
        <end position="176"/>
    </location>
</feature>
<dbReference type="PROSITE" id="PS51012">
    <property type="entry name" value="ABC_TM2"/>
    <property type="match status" value="1"/>
</dbReference>
<dbReference type="EMBL" id="CP036268">
    <property type="protein sequence ID" value="QDT35775.1"/>
    <property type="molecule type" value="Genomic_DNA"/>
</dbReference>
<feature type="transmembrane region" description="Helical" evidence="5">
    <location>
        <begin position="289"/>
        <end position="310"/>
    </location>
</feature>
<keyword evidence="3" id="KW-0813">Transport</keyword>
<evidence type="ECO:0000259" key="6">
    <source>
        <dbReference type="PROSITE" id="PS51012"/>
    </source>
</evidence>
<proteinExistence type="inferred from homology"/>
<keyword evidence="4" id="KW-1003">Cell membrane</keyword>
<evidence type="ECO:0000256" key="3">
    <source>
        <dbReference type="ARBA" id="ARBA00022448"/>
    </source>
</evidence>
<evidence type="ECO:0000256" key="5">
    <source>
        <dbReference type="SAM" id="Phobius"/>
    </source>
</evidence>
<feature type="transmembrane region" description="Helical" evidence="5">
    <location>
        <begin position="216"/>
        <end position="234"/>
    </location>
</feature>
<dbReference type="GO" id="GO:0015920">
    <property type="term" value="P:lipopolysaccharide transport"/>
    <property type="evidence" value="ECO:0007669"/>
    <property type="project" value="TreeGrafter"/>
</dbReference>
<gene>
    <name evidence="7" type="ORF">Pan189_01280</name>
</gene>
<dbReference type="Proteomes" id="UP000317318">
    <property type="component" value="Chromosome"/>
</dbReference>
<evidence type="ECO:0000313" key="7">
    <source>
        <dbReference type="EMBL" id="QDT35775.1"/>
    </source>
</evidence>
<keyword evidence="4" id="KW-0997">Cell inner membrane</keyword>
<protein>
    <submittedName>
        <fullName evidence="7">ABC-2 type transporter</fullName>
    </submittedName>
</protein>
<comment type="subcellular location">
    <subcellularLocation>
        <location evidence="1">Cell inner membrane</location>
        <topology evidence="1">Multi-pass membrane protein</topology>
    </subcellularLocation>
</comment>
<dbReference type="AlphaFoldDB" id="A0A517QVU5"/>
<dbReference type="GO" id="GO:0005886">
    <property type="term" value="C:plasma membrane"/>
    <property type="evidence" value="ECO:0007669"/>
    <property type="project" value="UniProtKB-SubCell"/>
</dbReference>
<evidence type="ECO:0000256" key="1">
    <source>
        <dbReference type="ARBA" id="ARBA00004429"/>
    </source>
</evidence>
<feature type="transmembrane region" description="Helical" evidence="5">
    <location>
        <begin position="188"/>
        <end position="209"/>
    </location>
</feature>
<dbReference type="RefSeq" id="WP_145362044.1">
    <property type="nucleotide sequence ID" value="NZ_CP036268.1"/>
</dbReference>
<dbReference type="KEGG" id="svp:Pan189_01280"/>
<reference evidence="7 8" key="1">
    <citation type="submission" date="2019-02" db="EMBL/GenBank/DDBJ databases">
        <title>Deep-cultivation of Planctomycetes and their phenomic and genomic characterization uncovers novel biology.</title>
        <authorList>
            <person name="Wiegand S."/>
            <person name="Jogler M."/>
            <person name="Boedeker C."/>
            <person name="Pinto D."/>
            <person name="Vollmers J."/>
            <person name="Rivas-Marin E."/>
            <person name="Kohn T."/>
            <person name="Peeters S.H."/>
            <person name="Heuer A."/>
            <person name="Rast P."/>
            <person name="Oberbeckmann S."/>
            <person name="Bunk B."/>
            <person name="Jeske O."/>
            <person name="Meyerdierks A."/>
            <person name="Storesund J.E."/>
            <person name="Kallscheuer N."/>
            <person name="Luecker S."/>
            <person name="Lage O.M."/>
            <person name="Pohl T."/>
            <person name="Merkel B.J."/>
            <person name="Hornburger P."/>
            <person name="Mueller R.-W."/>
            <person name="Bruemmer F."/>
            <person name="Labrenz M."/>
            <person name="Spormann A.M."/>
            <person name="Op den Camp H."/>
            <person name="Overmann J."/>
            <person name="Amann R."/>
            <person name="Jetten M.S.M."/>
            <person name="Mascher T."/>
            <person name="Medema M.H."/>
            <person name="Devos D.P."/>
            <person name="Kaster A.-K."/>
            <person name="Ovreas L."/>
            <person name="Rohde M."/>
            <person name="Galperin M.Y."/>
            <person name="Jogler C."/>
        </authorList>
    </citation>
    <scope>NUCLEOTIDE SEQUENCE [LARGE SCALE GENOMIC DNA]</scope>
    <source>
        <strain evidence="7 8">Pan189</strain>
    </source>
</reference>
<feature type="transmembrane region" description="Helical" evidence="5">
    <location>
        <begin position="105"/>
        <end position="124"/>
    </location>
</feature>
<feature type="domain" description="ABC transmembrane type-2" evidence="6">
    <location>
        <begin position="72"/>
        <end position="313"/>
    </location>
</feature>
<organism evidence="7 8">
    <name type="scientific">Stratiformator vulcanicus</name>
    <dbReference type="NCBI Taxonomy" id="2527980"/>
    <lineage>
        <taxon>Bacteria</taxon>
        <taxon>Pseudomonadati</taxon>
        <taxon>Planctomycetota</taxon>
        <taxon>Planctomycetia</taxon>
        <taxon>Planctomycetales</taxon>
        <taxon>Planctomycetaceae</taxon>
        <taxon>Stratiformator</taxon>
    </lineage>
</organism>
<comment type="similarity">
    <text evidence="2">Belongs to the ABC-2 integral membrane protein family.</text>
</comment>
<dbReference type="InterPro" id="IPR047817">
    <property type="entry name" value="ABC2_TM_bact-type"/>
</dbReference>
<dbReference type="PANTHER" id="PTHR30413">
    <property type="entry name" value="INNER MEMBRANE TRANSPORT PERMEASE"/>
    <property type="match status" value="1"/>
</dbReference>
<evidence type="ECO:0000313" key="8">
    <source>
        <dbReference type="Proteomes" id="UP000317318"/>
    </source>
</evidence>